<dbReference type="PANTHER" id="PTHR39173">
    <property type="entry name" value="ACETYLTRANSFERASE"/>
    <property type="match status" value="1"/>
</dbReference>
<keyword evidence="3" id="KW-1185">Reference proteome</keyword>
<reference evidence="3" key="1">
    <citation type="journal article" date="2019" name="Int. J. Syst. Evol. Microbiol.">
        <title>The Global Catalogue of Microorganisms (GCM) 10K type strain sequencing project: providing services to taxonomists for standard genome sequencing and annotation.</title>
        <authorList>
            <consortium name="The Broad Institute Genomics Platform"/>
            <consortium name="The Broad Institute Genome Sequencing Center for Infectious Disease"/>
            <person name="Wu L."/>
            <person name="Ma J."/>
        </authorList>
    </citation>
    <scope>NUCLEOTIDE SEQUENCE [LARGE SCALE GENOMIC DNA]</scope>
    <source>
        <strain evidence="3">JCM 15442</strain>
    </source>
</reference>
<dbReference type="Pfam" id="PF13302">
    <property type="entry name" value="Acetyltransf_3"/>
    <property type="match status" value="1"/>
</dbReference>
<evidence type="ECO:0000259" key="1">
    <source>
        <dbReference type="PROSITE" id="PS51186"/>
    </source>
</evidence>
<dbReference type="InterPro" id="IPR016181">
    <property type="entry name" value="Acyl_CoA_acyltransferase"/>
</dbReference>
<accession>A0ABQ2G000</accession>
<dbReference type="InterPro" id="IPR000182">
    <property type="entry name" value="GNAT_dom"/>
</dbReference>
<evidence type="ECO:0000313" key="2">
    <source>
        <dbReference type="EMBL" id="GGL68542.1"/>
    </source>
</evidence>
<proteinExistence type="predicted"/>
<sequence length="177" mass="19924">MRAMPELVPPSSQYKHSFIEAVREAQASGSGLGDTLKWDVAEMEADFDRVLTELRRYEPGNELPDGFVHSEALWLVDGETYLGRASLRHTLNASLREFGGHIGYEMRPSARRQGHGKTILRLTLGRARELGLDRVMISCDTDNPGSRGVIEGNGGVLEGEFTLDYHPRAIRRYWIRL</sequence>
<evidence type="ECO:0000313" key="3">
    <source>
        <dbReference type="Proteomes" id="UP000639973"/>
    </source>
</evidence>
<organism evidence="2 3">
    <name type="scientific">Deinococcus aerolatus</name>
    <dbReference type="NCBI Taxonomy" id="522487"/>
    <lineage>
        <taxon>Bacteria</taxon>
        <taxon>Thermotogati</taxon>
        <taxon>Deinococcota</taxon>
        <taxon>Deinococci</taxon>
        <taxon>Deinococcales</taxon>
        <taxon>Deinococcaceae</taxon>
        <taxon>Deinococcus</taxon>
    </lineage>
</organism>
<protein>
    <submittedName>
        <fullName evidence="2">GNAT family N-acetyltransferase</fullName>
    </submittedName>
</protein>
<dbReference type="Proteomes" id="UP000639973">
    <property type="component" value="Unassembled WGS sequence"/>
</dbReference>
<dbReference type="SUPFAM" id="SSF55729">
    <property type="entry name" value="Acyl-CoA N-acyltransferases (Nat)"/>
    <property type="match status" value="1"/>
</dbReference>
<dbReference type="PROSITE" id="PS51186">
    <property type="entry name" value="GNAT"/>
    <property type="match status" value="1"/>
</dbReference>
<dbReference type="CDD" id="cd04301">
    <property type="entry name" value="NAT_SF"/>
    <property type="match status" value="1"/>
</dbReference>
<dbReference type="PANTHER" id="PTHR39173:SF1">
    <property type="entry name" value="ACETYLTRANSFERASE"/>
    <property type="match status" value="1"/>
</dbReference>
<name>A0ABQ2G000_9DEIO</name>
<gene>
    <name evidence="2" type="ORF">GCM10010840_03250</name>
</gene>
<dbReference type="Gene3D" id="3.40.630.30">
    <property type="match status" value="1"/>
</dbReference>
<comment type="caution">
    <text evidence="2">The sequence shown here is derived from an EMBL/GenBank/DDBJ whole genome shotgun (WGS) entry which is preliminary data.</text>
</comment>
<dbReference type="EMBL" id="BMOL01000001">
    <property type="protein sequence ID" value="GGL68542.1"/>
    <property type="molecule type" value="Genomic_DNA"/>
</dbReference>
<feature type="domain" description="N-acetyltransferase" evidence="1">
    <location>
        <begin position="38"/>
        <end position="177"/>
    </location>
</feature>